<reference evidence="3 5" key="2">
    <citation type="submission" date="2016-08" db="EMBL/GenBank/DDBJ databases">
        <authorList>
            <person name="Varghese N."/>
            <person name="Submissions Spin"/>
        </authorList>
    </citation>
    <scope>NUCLEOTIDE SEQUENCE [LARGE SCALE GENOMIC DNA]</scope>
    <source>
        <strain evidence="3 5">HL-109</strain>
    </source>
</reference>
<organism evidence="2 4">
    <name type="scientific">Saliniramus fredricksonii</name>
    <dbReference type="NCBI Taxonomy" id="1653334"/>
    <lineage>
        <taxon>Bacteria</taxon>
        <taxon>Pseudomonadati</taxon>
        <taxon>Pseudomonadota</taxon>
        <taxon>Alphaproteobacteria</taxon>
        <taxon>Hyphomicrobiales</taxon>
        <taxon>Salinarimonadaceae</taxon>
        <taxon>Saliniramus</taxon>
    </lineage>
</organism>
<keyword evidence="5" id="KW-1185">Reference proteome</keyword>
<reference evidence="2 4" key="1">
    <citation type="submission" date="2015-09" db="EMBL/GenBank/DDBJ databases">
        <title>Identification and resolution of microdiversity through metagenomic sequencing of parallel consortia.</title>
        <authorList>
            <person name="Nelson W.C."/>
            <person name="Romine M.F."/>
            <person name="Lindemann S.R."/>
        </authorList>
    </citation>
    <scope>NUCLEOTIDE SEQUENCE [LARGE SCALE GENOMIC DNA]</scope>
    <source>
        <strain evidence="2">HL-109</strain>
    </source>
</reference>
<keyword evidence="1" id="KW-0812">Transmembrane</keyword>
<protein>
    <submittedName>
        <fullName evidence="3">Predicted metal-binding membrane protein</fullName>
    </submittedName>
    <submittedName>
        <fullName evidence="2">Putative metal-binding integral membrane protein</fullName>
    </submittedName>
</protein>
<dbReference type="EMBL" id="FMBM01000002">
    <property type="protein sequence ID" value="SCC81574.1"/>
    <property type="molecule type" value="Genomic_DNA"/>
</dbReference>
<dbReference type="Proteomes" id="UP000050497">
    <property type="component" value="Unassembled WGS sequence"/>
</dbReference>
<feature type="transmembrane region" description="Helical" evidence="1">
    <location>
        <begin position="264"/>
        <end position="286"/>
    </location>
</feature>
<dbReference type="EMBL" id="LJSX01000004">
    <property type="protein sequence ID" value="KPQ11930.1"/>
    <property type="molecule type" value="Genomic_DNA"/>
</dbReference>
<feature type="transmembrane region" description="Helical" evidence="1">
    <location>
        <begin position="127"/>
        <end position="151"/>
    </location>
</feature>
<feature type="transmembrane region" description="Helical" evidence="1">
    <location>
        <begin position="83"/>
        <end position="107"/>
    </location>
</feature>
<keyword evidence="1" id="KW-0472">Membrane</keyword>
<evidence type="ECO:0000256" key="1">
    <source>
        <dbReference type="SAM" id="Phobius"/>
    </source>
</evidence>
<evidence type="ECO:0000313" key="4">
    <source>
        <dbReference type="Proteomes" id="UP000050497"/>
    </source>
</evidence>
<dbReference type="STRING" id="1653334.GA0071312_2520"/>
<evidence type="ECO:0000313" key="3">
    <source>
        <dbReference type="EMBL" id="SCC81574.1"/>
    </source>
</evidence>
<feature type="transmembrane region" description="Helical" evidence="1">
    <location>
        <begin position="219"/>
        <end position="252"/>
    </location>
</feature>
<proteinExistence type="predicted"/>
<sequence>MKVPVSCAREHAPMTAFRQKFGPILQPMPVAITALVLLTALGWGVMFAEAITMASGAAAFMEALCAPADILGSRSTAEMLSRLGMAIGMWIAMSVAMMLPTASLLIVGFADRVEKEVSDRAHAASPLAVAAGYLGIWVIVAVVAATAQAFISAILSGIALPPATATILAGAIIGAAGFYQFSPLKRACLVTIRHPFSEEREAALTRNMAAFRLGLHQGVLCVGCCWAMMGLLVVLGAMNILWMAIFAIIMAAEKMVDSQRLPNAIGVAMIIAGAALSVSAVGLAPLRDAIGL</sequence>
<gene>
    <name evidence="3" type="ORF">GA0071312_2520</name>
    <name evidence="2" type="ORF">HLUCCO17_03815</name>
</gene>
<dbReference type="InterPro" id="IPR018688">
    <property type="entry name" value="PpoB2-like"/>
</dbReference>
<keyword evidence="1" id="KW-1133">Transmembrane helix</keyword>
<dbReference type="OrthoDB" id="164118at2"/>
<dbReference type="Proteomes" id="UP000182800">
    <property type="component" value="Unassembled WGS sequence"/>
</dbReference>
<evidence type="ECO:0000313" key="2">
    <source>
        <dbReference type="EMBL" id="KPQ11930.1"/>
    </source>
</evidence>
<accession>A0A0N8KEP7</accession>
<dbReference type="AlphaFoldDB" id="A0A0N8KEP7"/>
<dbReference type="Pfam" id="PF09948">
    <property type="entry name" value="PpoB2"/>
    <property type="match status" value="1"/>
</dbReference>
<name>A0A0N8KEP7_9HYPH</name>
<feature type="transmembrane region" description="Helical" evidence="1">
    <location>
        <begin position="157"/>
        <end position="179"/>
    </location>
</feature>
<evidence type="ECO:0000313" key="5">
    <source>
        <dbReference type="Proteomes" id="UP000182800"/>
    </source>
</evidence>
<comment type="caution">
    <text evidence="2">The sequence shown here is derived from an EMBL/GenBank/DDBJ whole genome shotgun (WGS) entry which is preliminary data.</text>
</comment>